<name>A0AAP5BHH6_9BURK</name>
<dbReference type="Pfam" id="PF02635">
    <property type="entry name" value="DsrE"/>
    <property type="match status" value="1"/>
</dbReference>
<evidence type="ECO:0000313" key="2">
    <source>
        <dbReference type="EMBL" id="MCX4149845.1"/>
    </source>
</evidence>
<comment type="caution">
    <text evidence="3">The sequence shown here is derived from an EMBL/GenBank/DDBJ whole genome shotgun (WGS) entry which is preliminary data.</text>
</comment>
<dbReference type="SUPFAM" id="SSF75169">
    <property type="entry name" value="DsrEFH-like"/>
    <property type="match status" value="1"/>
</dbReference>
<dbReference type="RefSeq" id="WP_266260651.1">
    <property type="nucleotide sequence ID" value="NZ_JAMXWF010000034.1"/>
</dbReference>
<dbReference type="InterPro" id="IPR027396">
    <property type="entry name" value="DsrEFH-like"/>
</dbReference>
<evidence type="ECO:0000313" key="5">
    <source>
        <dbReference type="Proteomes" id="UP001242288"/>
    </source>
</evidence>
<evidence type="ECO:0000313" key="4">
    <source>
        <dbReference type="Proteomes" id="UP001209412"/>
    </source>
</evidence>
<gene>
    <name evidence="3" type="ORF">NIE36_31395</name>
    <name evidence="2" type="ORF">OSB80_31460</name>
</gene>
<dbReference type="EMBL" id="JAPKHW010000034">
    <property type="protein sequence ID" value="MCX4149845.1"/>
    <property type="molecule type" value="Genomic_DNA"/>
</dbReference>
<protein>
    <submittedName>
        <fullName evidence="3">DsrE family protein</fullName>
    </submittedName>
</protein>
<evidence type="ECO:0000256" key="1">
    <source>
        <dbReference type="SAM" id="SignalP"/>
    </source>
</evidence>
<dbReference type="AlphaFoldDB" id="A0AAP5BHH6"/>
<proteinExistence type="predicted"/>
<dbReference type="Proteomes" id="UP001242288">
    <property type="component" value="Unassembled WGS sequence"/>
</dbReference>
<dbReference type="InterPro" id="IPR003787">
    <property type="entry name" value="Sulphur_relay_DsrE/F-like"/>
</dbReference>
<accession>A0AAP5BHH6</accession>
<dbReference type="PANTHER" id="PTHR37691:SF1">
    <property type="entry name" value="BLR3518 PROTEIN"/>
    <property type="match status" value="1"/>
</dbReference>
<dbReference type="PANTHER" id="PTHR37691">
    <property type="entry name" value="BLR3518 PROTEIN"/>
    <property type="match status" value="1"/>
</dbReference>
<dbReference type="Gene3D" id="3.40.1260.10">
    <property type="entry name" value="DsrEFH-like"/>
    <property type="match status" value="1"/>
</dbReference>
<keyword evidence="4" id="KW-1185">Reference proteome</keyword>
<dbReference type="Proteomes" id="UP001209412">
    <property type="component" value="Unassembled WGS sequence"/>
</dbReference>
<keyword evidence="1" id="KW-0732">Signal</keyword>
<organism evidence="3 5">
    <name type="scientific">Paraburkholderia madseniana</name>
    <dbReference type="NCBI Taxonomy" id="2599607"/>
    <lineage>
        <taxon>Bacteria</taxon>
        <taxon>Pseudomonadati</taxon>
        <taxon>Pseudomonadota</taxon>
        <taxon>Betaproteobacteria</taxon>
        <taxon>Burkholderiales</taxon>
        <taxon>Burkholderiaceae</taxon>
        <taxon>Paraburkholderia</taxon>
    </lineage>
</organism>
<reference evidence="3" key="1">
    <citation type="submission" date="2022-06" db="EMBL/GenBank/DDBJ databases">
        <title>PHB producers.</title>
        <authorList>
            <person name="Besaury L."/>
        </authorList>
    </citation>
    <scope>NUCLEOTIDE SEQUENCE</scope>
    <source>
        <strain evidence="3 4">SEWS6</strain>
    </source>
</reference>
<feature type="signal peptide" evidence="1">
    <location>
        <begin position="1"/>
        <end position="22"/>
    </location>
</feature>
<evidence type="ECO:0000313" key="3">
    <source>
        <dbReference type="EMBL" id="MDQ6411663.1"/>
    </source>
</evidence>
<sequence>MNRIKTLFATALVAVASASALAAPTDPAGFWTTPTIQGYGNMHYLPDSAFKPQPGHTYKVVFALTEAAAQPDKANPALDHVARTVNLYAASGVPLAKLKFVAVAYGAATPIALDDAHYRAAFGVPNPNLPLIAELKKAGVTIAVCGQAVAEHHFQYDWINRDVTLALSGLTTVTALQQQGYALMQL</sequence>
<dbReference type="EMBL" id="JAMXWF010000034">
    <property type="protein sequence ID" value="MDQ6411663.1"/>
    <property type="molecule type" value="Genomic_DNA"/>
</dbReference>
<feature type="chain" id="PRO_5042812354" evidence="1">
    <location>
        <begin position="23"/>
        <end position="186"/>
    </location>
</feature>